<feature type="domain" description="F-box" evidence="1">
    <location>
        <begin position="2"/>
        <end position="47"/>
    </location>
</feature>
<dbReference type="RefSeq" id="XP_037161789.1">
    <property type="nucleotide sequence ID" value="XM_037311355.1"/>
</dbReference>
<dbReference type="OrthoDB" id="5422579at2759"/>
<protein>
    <recommendedName>
        <fullName evidence="1">F-box domain-containing protein</fullName>
    </recommendedName>
</protein>
<reference evidence="2 3" key="1">
    <citation type="journal article" date="2020" name="Genomics">
        <title>Complete, high-quality genomes from long-read metagenomic sequencing of two wolf lichen thalli reveals enigmatic genome architecture.</title>
        <authorList>
            <person name="McKenzie S.K."/>
            <person name="Walston R.F."/>
            <person name="Allen J.L."/>
        </authorList>
    </citation>
    <scope>NUCLEOTIDE SEQUENCE [LARGE SCALE GENOMIC DNA]</scope>
    <source>
        <strain evidence="2">WasteWater2</strain>
    </source>
</reference>
<dbReference type="Proteomes" id="UP000578531">
    <property type="component" value="Unassembled WGS sequence"/>
</dbReference>
<dbReference type="AlphaFoldDB" id="A0A8H6FPN5"/>
<dbReference type="GeneID" id="59291116"/>
<dbReference type="InterPro" id="IPR001810">
    <property type="entry name" value="F-box_dom"/>
</dbReference>
<keyword evidence="3" id="KW-1185">Reference proteome</keyword>
<sequence>MATTIRNLPDELLVEILGKLDKKDLKMARLTCALWSTSGAKWMFQRVYFAPRKAPMKIFSDIAAIPAFAGNVKELIYDGRLFLPELGNFDSYWTAFRARMVEEFDLYEDHTRNASSRAGMYFADKVYQRSIWSMWKLGAGDNMKRDISGDSKDFETNVANSLIRYARLLDQQESIFKKGKDFKALCKGLRSFRNISTVDTLVEFDHYSDYNIRSGDKHDRFIDPHEWYSFRSQLEFGLTVPPSKWCPRPESQDGGEQDQEKHIKWDVRGVHTLFRAISTHCPSLKKLCIASMDYKAPMTIFQLSDTDTDKVRIMARRLTTLQLYPYVTKSADGPEYAKQYHCLELLLQEAKALRILSSSRWFLDEELGESDDGNEDFVSSERTDFGMFLGKVWPHLTKLILTYAWVKARDLMSISRVHRGSLRDLRLASMSLLGADRWEHLGKEMGQILMLHYVRVDRLHDDLTRTRNSSWPLMDQGLTFVRDMMQWALPDLLEIEEDCGKITGRLKADSS</sequence>
<dbReference type="SUPFAM" id="SSF81383">
    <property type="entry name" value="F-box domain"/>
    <property type="match status" value="1"/>
</dbReference>
<dbReference type="CDD" id="cd09917">
    <property type="entry name" value="F-box_SF"/>
    <property type="match status" value="1"/>
</dbReference>
<proteinExistence type="predicted"/>
<evidence type="ECO:0000259" key="1">
    <source>
        <dbReference type="PROSITE" id="PS50181"/>
    </source>
</evidence>
<accession>A0A8H6FPN5</accession>
<dbReference type="PROSITE" id="PS50181">
    <property type="entry name" value="FBOX"/>
    <property type="match status" value="1"/>
</dbReference>
<evidence type="ECO:0000313" key="3">
    <source>
        <dbReference type="Proteomes" id="UP000578531"/>
    </source>
</evidence>
<dbReference type="Pfam" id="PF12937">
    <property type="entry name" value="F-box-like"/>
    <property type="match status" value="1"/>
</dbReference>
<comment type="caution">
    <text evidence="2">The sequence shown here is derived from an EMBL/GenBank/DDBJ whole genome shotgun (WGS) entry which is preliminary data.</text>
</comment>
<name>A0A8H6FPN5_9LECA</name>
<evidence type="ECO:0000313" key="2">
    <source>
        <dbReference type="EMBL" id="KAF6232360.1"/>
    </source>
</evidence>
<dbReference type="EMBL" id="JACCJC010000049">
    <property type="protein sequence ID" value="KAF6232360.1"/>
    <property type="molecule type" value="Genomic_DNA"/>
</dbReference>
<dbReference type="InterPro" id="IPR036047">
    <property type="entry name" value="F-box-like_dom_sf"/>
</dbReference>
<organism evidence="2 3">
    <name type="scientific">Letharia columbiana</name>
    <dbReference type="NCBI Taxonomy" id="112416"/>
    <lineage>
        <taxon>Eukaryota</taxon>
        <taxon>Fungi</taxon>
        <taxon>Dikarya</taxon>
        <taxon>Ascomycota</taxon>
        <taxon>Pezizomycotina</taxon>
        <taxon>Lecanoromycetes</taxon>
        <taxon>OSLEUM clade</taxon>
        <taxon>Lecanoromycetidae</taxon>
        <taxon>Lecanorales</taxon>
        <taxon>Lecanorineae</taxon>
        <taxon>Parmeliaceae</taxon>
        <taxon>Letharia</taxon>
    </lineage>
</organism>
<gene>
    <name evidence="2" type="ORF">HO173_009465</name>
</gene>